<reference evidence="4" key="1">
    <citation type="journal article" date="2017" name="BMC Genomics">
        <title>Gapless genome assembly of Colletotrichum higginsianum reveals chromosome structure and association of transposable elements with secondary metabolite gene clusters.</title>
        <authorList>
            <person name="Dallery J.-F."/>
            <person name="Lapalu N."/>
            <person name="Zampounis A."/>
            <person name="Pigne S."/>
            <person name="Luyten I."/>
            <person name="Amselem J."/>
            <person name="Wittenberg A.H.J."/>
            <person name="Zhou S."/>
            <person name="de Queiroz M.V."/>
            <person name="Robin G.P."/>
            <person name="Auger A."/>
            <person name="Hainaut M."/>
            <person name="Henrissat B."/>
            <person name="Kim K.-T."/>
            <person name="Lee Y.-H."/>
            <person name="Lespinet O."/>
            <person name="Schwartz D.C."/>
            <person name="Thon M.R."/>
            <person name="O'Connell R.J."/>
        </authorList>
    </citation>
    <scope>NUCLEOTIDE SEQUENCE [LARGE SCALE GENOMIC DNA]</scope>
    <source>
        <strain evidence="4">IMI 349063</strain>
    </source>
</reference>
<name>A0A1B7XWV6_COLHI</name>
<dbReference type="KEGG" id="chig:CH63R_13380"/>
<keyword evidence="4" id="KW-1185">Reference proteome</keyword>
<feature type="region of interest" description="Disordered" evidence="1">
    <location>
        <begin position="95"/>
        <end position="120"/>
    </location>
</feature>
<dbReference type="OrthoDB" id="4822949at2759"/>
<feature type="chain" id="PRO_5008601143" evidence="2">
    <location>
        <begin position="27"/>
        <end position="120"/>
    </location>
</feature>
<feature type="signal peptide" evidence="2">
    <location>
        <begin position="1"/>
        <end position="26"/>
    </location>
</feature>
<dbReference type="EMBL" id="LTAN01000009">
    <property type="protein sequence ID" value="OBR04253.1"/>
    <property type="molecule type" value="Genomic_DNA"/>
</dbReference>
<evidence type="ECO:0000256" key="1">
    <source>
        <dbReference type="SAM" id="MobiDB-lite"/>
    </source>
</evidence>
<keyword evidence="2" id="KW-0732">Signal</keyword>
<evidence type="ECO:0000313" key="3">
    <source>
        <dbReference type="EMBL" id="OBR04253.1"/>
    </source>
</evidence>
<evidence type="ECO:0000256" key="2">
    <source>
        <dbReference type="SAM" id="SignalP"/>
    </source>
</evidence>
<comment type="caution">
    <text evidence="3">The sequence shown here is derived from an EMBL/GenBank/DDBJ whole genome shotgun (WGS) entry which is preliminary data.</text>
</comment>
<protein>
    <submittedName>
        <fullName evidence="3">Primase zinc finger</fullName>
    </submittedName>
</protein>
<dbReference type="RefSeq" id="XP_018152771.1">
    <property type="nucleotide sequence ID" value="XM_018308354.1"/>
</dbReference>
<gene>
    <name evidence="3" type="ORF">CH63R_13380</name>
</gene>
<sequence length="120" mass="12512">MKNQHISLHRLQAAAVAFLSLRGAAAAKVFCADANNKVVAIPSCDDAAPGIFFTFVSDEDHPVGSTVDPKTVDLHDSAGFTDRIQARLQREVGSRELKSGGFGKRACDSTGGSTGSGYGS</sequence>
<dbReference type="VEuPathDB" id="FungiDB:CH63R_13380"/>
<accession>A0A1B7XWV6</accession>
<proteinExistence type="predicted"/>
<evidence type="ECO:0000313" key="4">
    <source>
        <dbReference type="Proteomes" id="UP000092177"/>
    </source>
</evidence>
<organism evidence="3 4">
    <name type="scientific">Colletotrichum higginsianum (strain IMI 349063)</name>
    <name type="common">Crucifer anthracnose fungus</name>
    <dbReference type="NCBI Taxonomy" id="759273"/>
    <lineage>
        <taxon>Eukaryota</taxon>
        <taxon>Fungi</taxon>
        <taxon>Dikarya</taxon>
        <taxon>Ascomycota</taxon>
        <taxon>Pezizomycotina</taxon>
        <taxon>Sordariomycetes</taxon>
        <taxon>Hypocreomycetidae</taxon>
        <taxon>Glomerellales</taxon>
        <taxon>Glomerellaceae</taxon>
        <taxon>Colletotrichum</taxon>
        <taxon>Colletotrichum destructivum species complex</taxon>
    </lineage>
</organism>
<dbReference type="Proteomes" id="UP000092177">
    <property type="component" value="Chromosome 9"/>
</dbReference>
<dbReference type="AlphaFoldDB" id="A0A1B7XWV6"/>
<dbReference type="GeneID" id="28872461"/>